<dbReference type="InterPro" id="IPR000182">
    <property type="entry name" value="GNAT_dom"/>
</dbReference>
<comment type="caution">
    <text evidence="4">The sequence shown here is derived from an EMBL/GenBank/DDBJ whole genome shotgun (WGS) entry which is preliminary data.</text>
</comment>
<dbReference type="EMBL" id="JPMD01000056">
    <property type="protein sequence ID" value="KEZ84848.1"/>
    <property type="molecule type" value="Genomic_DNA"/>
</dbReference>
<evidence type="ECO:0000313" key="5">
    <source>
        <dbReference type="Proteomes" id="UP000028542"/>
    </source>
</evidence>
<dbReference type="GO" id="GO:0005737">
    <property type="term" value="C:cytoplasm"/>
    <property type="evidence" value="ECO:0007669"/>
    <property type="project" value="TreeGrafter"/>
</dbReference>
<evidence type="ECO:0000259" key="3">
    <source>
        <dbReference type="PROSITE" id="PS51186"/>
    </source>
</evidence>
<dbReference type="STRING" id="318464.IO99_18145"/>
<proteinExistence type="predicted"/>
<gene>
    <name evidence="4" type="ORF">IO99_18145</name>
</gene>
<dbReference type="SUPFAM" id="SSF55729">
    <property type="entry name" value="Acyl-CoA N-acyltransferases (Nat)"/>
    <property type="match status" value="1"/>
</dbReference>
<dbReference type="eggNOG" id="COG0454">
    <property type="taxonomic scope" value="Bacteria"/>
</dbReference>
<dbReference type="InterPro" id="IPR045039">
    <property type="entry name" value="NSI-like"/>
</dbReference>
<dbReference type="Pfam" id="PF00583">
    <property type="entry name" value="Acetyltransf_1"/>
    <property type="match status" value="1"/>
</dbReference>
<dbReference type="Proteomes" id="UP000028542">
    <property type="component" value="Unassembled WGS sequence"/>
</dbReference>
<dbReference type="GO" id="GO:0008080">
    <property type="term" value="F:N-acetyltransferase activity"/>
    <property type="evidence" value="ECO:0007669"/>
    <property type="project" value="InterPro"/>
</dbReference>
<dbReference type="InterPro" id="IPR016181">
    <property type="entry name" value="Acyl_CoA_acyltransferase"/>
</dbReference>
<feature type="domain" description="N-acetyltransferase" evidence="3">
    <location>
        <begin position="8"/>
        <end position="152"/>
    </location>
</feature>
<keyword evidence="1 4" id="KW-0808">Transferase</keyword>
<dbReference type="CDD" id="cd04301">
    <property type="entry name" value="NAT_SF"/>
    <property type="match status" value="1"/>
</dbReference>
<dbReference type="PROSITE" id="PS51186">
    <property type="entry name" value="GNAT"/>
    <property type="match status" value="1"/>
</dbReference>
<name>A0A084J7B4_9CLOT</name>
<dbReference type="PANTHER" id="PTHR43626:SF4">
    <property type="entry name" value="GCN5-RELATED N-ACETYLTRANSFERASE 2, CHLOROPLASTIC"/>
    <property type="match status" value="1"/>
</dbReference>
<dbReference type="Gene3D" id="3.40.630.30">
    <property type="match status" value="1"/>
</dbReference>
<reference evidence="4 5" key="1">
    <citation type="submission" date="2014-07" db="EMBL/GenBank/DDBJ databases">
        <title>Draft genome of Clostridium sulfidigenes 113A isolated from sediments associated with methane hydrate from Krishna Godavari basin.</title>
        <authorList>
            <person name="Honkalas V.S."/>
            <person name="Dabir A.P."/>
            <person name="Arora P."/>
            <person name="Dhakephalkar P.K."/>
        </authorList>
    </citation>
    <scope>NUCLEOTIDE SEQUENCE [LARGE SCALE GENOMIC DNA]</scope>
    <source>
        <strain evidence="4 5">113A</strain>
    </source>
</reference>
<evidence type="ECO:0000256" key="2">
    <source>
        <dbReference type="ARBA" id="ARBA00023315"/>
    </source>
</evidence>
<keyword evidence="2" id="KW-0012">Acyltransferase</keyword>
<keyword evidence="5" id="KW-1185">Reference proteome</keyword>
<organism evidence="4 5">
    <name type="scientific">Clostridium sulfidigenes</name>
    <dbReference type="NCBI Taxonomy" id="318464"/>
    <lineage>
        <taxon>Bacteria</taxon>
        <taxon>Bacillati</taxon>
        <taxon>Bacillota</taxon>
        <taxon>Clostridia</taxon>
        <taxon>Eubacteriales</taxon>
        <taxon>Clostridiaceae</taxon>
        <taxon>Clostridium</taxon>
    </lineage>
</organism>
<dbReference type="RefSeq" id="WP_035135698.1">
    <property type="nucleotide sequence ID" value="NZ_JPMD01000056.1"/>
</dbReference>
<dbReference type="AlphaFoldDB" id="A0A084J7B4"/>
<accession>A0A084J7B4</accession>
<dbReference type="PANTHER" id="PTHR43626">
    <property type="entry name" value="ACYL-COA N-ACYLTRANSFERASE"/>
    <property type="match status" value="1"/>
</dbReference>
<evidence type="ECO:0000313" key="4">
    <source>
        <dbReference type="EMBL" id="KEZ84848.1"/>
    </source>
</evidence>
<evidence type="ECO:0000256" key="1">
    <source>
        <dbReference type="ARBA" id="ARBA00022679"/>
    </source>
</evidence>
<protein>
    <submittedName>
        <fullName evidence="4">Acetyltransferase</fullName>
    </submittedName>
</protein>
<sequence length="152" mass="17835">MYQYYKGLIIREGADGIKGDIIKKMYNEVGWVSASQPLWLDEKYEICFKNSSWVFTVWDKEDMIAMVRVVSDRVMTATIQDLAVKEEYRGKGIGKKLVDLCLEKLPHGNWWVHTTPENYDFYKKCRFEIPQISDSSSMIYMGYIKAKLEGHR</sequence>